<dbReference type="Pfam" id="PF13410">
    <property type="entry name" value="GST_C_2"/>
    <property type="match status" value="1"/>
</dbReference>
<dbReference type="PANTHER" id="PTHR43968">
    <property type="match status" value="1"/>
</dbReference>
<dbReference type="Proteomes" id="UP000245168">
    <property type="component" value="Unassembled WGS sequence"/>
</dbReference>
<dbReference type="Pfam" id="PF13409">
    <property type="entry name" value="GST_N_2"/>
    <property type="match status" value="1"/>
</dbReference>
<dbReference type="GO" id="GO:0005737">
    <property type="term" value="C:cytoplasm"/>
    <property type="evidence" value="ECO:0007669"/>
    <property type="project" value="TreeGrafter"/>
</dbReference>
<evidence type="ECO:0000259" key="1">
    <source>
        <dbReference type="PROSITE" id="PS50404"/>
    </source>
</evidence>
<dbReference type="GO" id="GO:0016740">
    <property type="term" value="F:transferase activity"/>
    <property type="evidence" value="ECO:0007669"/>
    <property type="project" value="UniProtKB-KW"/>
</dbReference>
<dbReference type="InterPro" id="IPR050983">
    <property type="entry name" value="GST_Omega/HSP26"/>
</dbReference>
<dbReference type="EMBL" id="QEXV01000006">
    <property type="protein sequence ID" value="PWE16481.1"/>
    <property type="molecule type" value="Genomic_DNA"/>
</dbReference>
<dbReference type="PROSITE" id="PS50404">
    <property type="entry name" value="GST_NTER"/>
    <property type="match status" value="1"/>
</dbReference>
<dbReference type="AlphaFoldDB" id="A0A2U2BR42"/>
<protein>
    <submittedName>
        <fullName evidence="2">Glutathione S-transferase</fullName>
    </submittedName>
</protein>
<evidence type="ECO:0000313" key="2">
    <source>
        <dbReference type="EMBL" id="PWE16481.1"/>
    </source>
</evidence>
<keyword evidence="3" id="KW-1185">Reference proteome</keyword>
<proteinExistence type="predicted"/>
<dbReference type="SUPFAM" id="SSF47616">
    <property type="entry name" value="GST C-terminal domain-like"/>
    <property type="match status" value="1"/>
</dbReference>
<feature type="domain" description="GST N-terminal" evidence="1">
    <location>
        <begin position="2"/>
        <end position="83"/>
    </location>
</feature>
<reference evidence="3" key="1">
    <citation type="submission" date="2018-05" db="EMBL/GenBank/DDBJ databases">
        <authorList>
            <person name="Liu B.-T."/>
        </authorList>
    </citation>
    <scope>NUCLEOTIDE SEQUENCE [LARGE SCALE GENOMIC DNA]</scope>
    <source>
        <strain evidence="3">WD6-1</strain>
    </source>
</reference>
<organism evidence="2 3">
    <name type="scientific">Marinicauda salina</name>
    <dbReference type="NCBI Taxonomy" id="2135793"/>
    <lineage>
        <taxon>Bacteria</taxon>
        <taxon>Pseudomonadati</taxon>
        <taxon>Pseudomonadota</taxon>
        <taxon>Alphaproteobacteria</taxon>
        <taxon>Maricaulales</taxon>
        <taxon>Maricaulaceae</taxon>
        <taxon>Marinicauda</taxon>
    </lineage>
</organism>
<sequence>MYVLNIANKNYSSWSLRPWALMRERHIAFEERLHPFNPEGSSFEMFRAFSPNGMVPCLEDGAWKVWDSLGIAEYLAERHAGVWPKDAAARAWARCAAAEMHSGFPALREHCSMSVGVRVRLAETSPALTKDLARIDELWSEGLDRWGGPFLCGETFGAVDAFYAPVAFRVRGYGLALGETAAAYAERLLDLPSMREWEADALAEPWREPAHDAEIAARGAVIEDRRVDPAFATE</sequence>
<comment type="caution">
    <text evidence="2">The sequence shown here is derived from an EMBL/GenBank/DDBJ whole genome shotgun (WGS) entry which is preliminary data.</text>
</comment>
<evidence type="ECO:0000313" key="3">
    <source>
        <dbReference type="Proteomes" id="UP000245168"/>
    </source>
</evidence>
<accession>A0A2U2BR42</accession>
<dbReference type="Gene3D" id="1.20.1050.10">
    <property type="match status" value="1"/>
</dbReference>
<keyword evidence="2" id="KW-0808">Transferase</keyword>
<dbReference type="InterPro" id="IPR036249">
    <property type="entry name" value="Thioredoxin-like_sf"/>
</dbReference>
<dbReference type="OrthoDB" id="9799538at2"/>
<dbReference type="CDD" id="cd03043">
    <property type="entry name" value="GST_N_1"/>
    <property type="match status" value="1"/>
</dbReference>
<dbReference type="Gene3D" id="3.40.30.10">
    <property type="entry name" value="Glutaredoxin"/>
    <property type="match status" value="1"/>
</dbReference>
<dbReference type="SUPFAM" id="SSF52833">
    <property type="entry name" value="Thioredoxin-like"/>
    <property type="match status" value="1"/>
</dbReference>
<dbReference type="RefSeq" id="WP_109253636.1">
    <property type="nucleotide sequence ID" value="NZ_QEXV01000006.1"/>
</dbReference>
<gene>
    <name evidence="2" type="ORF">DDZ18_11950</name>
</gene>
<name>A0A2U2BR42_9PROT</name>
<dbReference type="InterPro" id="IPR004045">
    <property type="entry name" value="Glutathione_S-Trfase_N"/>
</dbReference>
<dbReference type="PANTHER" id="PTHR43968:SF6">
    <property type="entry name" value="GLUTATHIONE S-TRANSFERASE OMEGA"/>
    <property type="match status" value="1"/>
</dbReference>
<dbReference type="CDD" id="cd03194">
    <property type="entry name" value="GST_C_3"/>
    <property type="match status" value="1"/>
</dbReference>
<dbReference type="InterPro" id="IPR036282">
    <property type="entry name" value="Glutathione-S-Trfase_C_sf"/>
</dbReference>